<organism evidence="2 3">
    <name type="scientific">Diaporthe vaccinii</name>
    <dbReference type="NCBI Taxonomy" id="105482"/>
    <lineage>
        <taxon>Eukaryota</taxon>
        <taxon>Fungi</taxon>
        <taxon>Dikarya</taxon>
        <taxon>Ascomycota</taxon>
        <taxon>Pezizomycotina</taxon>
        <taxon>Sordariomycetes</taxon>
        <taxon>Sordariomycetidae</taxon>
        <taxon>Diaporthales</taxon>
        <taxon>Diaporthaceae</taxon>
        <taxon>Diaporthe</taxon>
        <taxon>Diaporthe eres species complex</taxon>
    </lineage>
</organism>
<dbReference type="PANTHER" id="PTHR47332">
    <property type="entry name" value="SET DOMAIN-CONTAINING PROTEIN 5"/>
    <property type="match status" value="1"/>
</dbReference>
<name>A0ABR4EA81_9PEZI</name>
<dbReference type="PANTHER" id="PTHR47332:SF4">
    <property type="entry name" value="SET DOMAIN-CONTAINING PROTEIN 5"/>
    <property type="match status" value="1"/>
</dbReference>
<evidence type="ECO:0000259" key="1">
    <source>
        <dbReference type="PROSITE" id="PS50280"/>
    </source>
</evidence>
<reference evidence="2 3" key="1">
    <citation type="submission" date="2024-03" db="EMBL/GenBank/DDBJ databases">
        <title>A high-quality draft genome sequence of Diaporthe vaccinii, a causative agent of upright dieback and viscid rot disease in cranberry plants.</title>
        <authorList>
            <person name="Sarrasin M."/>
            <person name="Lang B.F."/>
            <person name="Burger G."/>
        </authorList>
    </citation>
    <scope>NUCLEOTIDE SEQUENCE [LARGE SCALE GENOMIC DNA]</scope>
    <source>
        <strain evidence="2 3">IS7</strain>
    </source>
</reference>
<sequence>MGIDAGFDMVPRLSRGTADTQNWDGFINAIKDHYKDDAQVEITSNCILFKVGEHPSLPFEGHKFLRFSSKVSGATGSRALRYINTVTALAKVNFGSRIQYWSDLFDQSGHYNWDEVNESLKSYNEPSINARLMGTEPKAEVDKPLFEVKQIPGEGKGLVARLDIAAGTRILCEKPLLTAESMPAEALELVLASKLKAMTKTEQRQYFSLHNNFPGKPVLGSILKTNGLPCGADSSAAGIYPTICLINHSCLPNSHNNWNDDTKHETIHAIRPIKAGEEITIPYDHGGPSAERQAFPKSAFGFDCKCSTCTLPPAELRDSDARRVLIQRLDEAIGDPYRMATKPVESLRDCHSLLKTLKQEFKDYSGAHGCRLYYDAFQICISHGDQARASAFAEKAYKARVCCEGEDSPETKRMKALSAKPTEHMSYGLLSKKWNTTRKMVPKGLDEAQFEAWLFREQR</sequence>
<dbReference type="PROSITE" id="PS50280">
    <property type="entry name" value="SET"/>
    <property type="match status" value="1"/>
</dbReference>
<accession>A0ABR4EA81</accession>
<dbReference type="InterPro" id="IPR053185">
    <property type="entry name" value="SET_domain_protein"/>
</dbReference>
<dbReference type="Gene3D" id="1.25.40.10">
    <property type="entry name" value="Tetratricopeptide repeat domain"/>
    <property type="match status" value="1"/>
</dbReference>
<dbReference type="InterPro" id="IPR001214">
    <property type="entry name" value="SET_dom"/>
</dbReference>
<dbReference type="InterPro" id="IPR011990">
    <property type="entry name" value="TPR-like_helical_dom_sf"/>
</dbReference>
<evidence type="ECO:0000313" key="2">
    <source>
        <dbReference type="EMBL" id="KAL2279344.1"/>
    </source>
</evidence>
<dbReference type="CDD" id="cd20071">
    <property type="entry name" value="SET_SMYD"/>
    <property type="match status" value="1"/>
</dbReference>
<gene>
    <name evidence="2" type="ORF">FJTKL_13545</name>
</gene>
<protein>
    <recommendedName>
        <fullName evidence="1">SET domain-containing protein</fullName>
    </recommendedName>
</protein>
<dbReference type="EMBL" id="JBAWTH010000077">
    <property type="protein sequence ID" value="KAL2279344.1"/>
    <property type="molecule type" value="Genomic_DNA"/>
</dbReference>
<dbReference type="Pfam" id="PF00856">
    <property type="entry name" value="SET"/>
    <property type="match status" value="1"/>
</dbReference>
<dbReference type="Gene3D" id="2.170.270.10">
    <property type="entry name" value="SET domain"/>
    <property type="match status" value="1"/>
</dbReference>
<comment type="caution">
    <text evidence="2">The sequence shown here is derived from an EMBL/GenBank/DDBJ whole genome shotgun (WGS) entry which is preliminary data.</text>
</comment>
<keyword evidence="3" id="KW-1185">Reference proteome</keyword>
<evidence type="ECO:0000313" key="3">
    <source>
        <dbReference type="Proteomes" id="UP001600888"/>
    </source>
</evidence>
<dbReference type="Proteomes" id="UP001600888">
    <property type="component" value="Unassembled WGS sequence"/>
</dbReference>
<dbReference type="SMART" id="SM00317">
    <property type="entry name" value="SET"/>
    <property type="match status" value="1"/>
</dbReference>
<feature type="domain" description="SET" evidence="1">
    <location>
        <begin position="144"/>
        <end position="284"/>
    </location>
</feature>
<dbReference type="InterPro" id="IPR046341">
    <property type="entry name" value="SET_dom_sf"/>
</dbReference>
<proteinExistence type="predicted"/>
<dbReference type="SUPFAM" id="SSF82199">
    <property type="entry name" value="SET domain"/>
    <property type="match status" value="1"/>
</dbReference>